<comment type="caution">
    <text evidence="3">The sequence shown here is derived from an EMBL/GenBank/DDBJ whole genome shotgun (WGS) entry which is preliminary data.</text>
</comment>
<dbReference type="PANTHER" id="PTHR39611:SF1">
    <property type="entry name" value="HYDROXYPROLINE-RICH GLYCOPROTEIN DZ-HRGP"/>
    <property type="match status" value="1"/>
</dbReference>
<feature type="compositionally biased region" description="Polar residues" evidence="1">
    <location>
        <begin position="44"/>
        <end position="65"/>
    </location>
</feature>
<feature type="region of interest" description="Disordered" evidence="1">
    <location>
        <begin position="495"/>
        <end position="794"/>
    </location>
</feature>
<dbReference type="PANTHER" id="PTHR39611">
    <property type="entry name" value="HYDROXYPROLINE-RICH GLYCOPROTEIN DZ-HRGP-RELATED"/>
    <property type="match status" value="1"/>
</dbReference>
<dbReference type="InterPro" id="IPR055936">
    <property type="entry name" value="DUF7514"/>
</dbReference>
<name>A0AAV9NN60_9EURO</name>
<dbReference type="AlphaFoldDB" id="A0AAV9NN60"/>
<feature type="compositionally biased region" description="Basic and acidic residues" evidence="1">
    <location>
        <begin position="668"/>
        <end position="690"/>
    </location>
</feature>
<evidence type="ECO:0000259" key="2">
    <source>
        <dbReference type="Pfam" id="PF24355"/>
    </source>
</evidence>
<gene>
    <name evidence="3" type="ORF">LTR84_004871</name>
</gene>
<feature type="region of interest" description="Disordered" evidence="1">
    <location>
        <begin position="406"/>
        <end position="470"/>
    </location>
</feature>
<feature type="compositionally biased region" description="Polar residues" evidence="1">
    <location>
        <begin position="749"/>
        <end position="760"/>
    </location>
</feature>
<feature type="compositionally biased region" description="Polar residues" evidence="1">
    <location>
        <begin position="406"/>
        <end position="417"/>
    </location>
</feature>
<feature type="compositionally biased region" description="Polar residues" evidence="1">
    <location>
        <begin position="580"/>
        <end position="593"/>
    </location>
</feature>
<organism evidence="3 4">
    <name type="scientific">Exophiala bonariae</name>
    <dbReference type="NCBI Taxonomy" id="1690606"/>
    <lineage>
        <taxon>Eukaryota</taxon>
        <taxon>Fungi</taxon>
        <taxon>Dikarya</taxon>
        <taxon>Ascomycota</taxon>
        <taxon>Pezizomycotina</taxon>
        <taxon>Eurotiomycetes</taxon>
        <taxon>Chaetothyriomycetidae</taxon>
        <taxon>Chaetothyriales</taxon>
        <taxon>Herpotrichiellaceae</taxon>
        <taxon>Exophiala</taxon>
    </lineage>
</organism>
<feature type="compositionally biased region" description="Basic and acidic residues" evidence="1">
    <location>
        <begin position="697"/>
        <end position="709"/>
    </location>
</feature>
<dbReference type="GeneID" id="89973049"/>
<dbReference type="RefSeq" id="XP_064711068.1">
    <property type="nucleotide sequence ID" value="XM_064848444.1"/>
</dbReference>
<feature type="compositionally biased region" description="Low complexity" evidence="1">
    <location>
        <begin position="418"/>
        <end position="441"/>
    </location>
</feature>
<dbReference type="Proteomes" id="UP001358417">
    <property type="component" value="Unassembled WGS sequence"/>
</dbReference>
<evidence type="ECO:0000313" key="3">
    <source>
        <dbReference type="EMBL" id="KAK5062796.1"/>
    </source>
</evidence>
<proteinExistence type="predicted"/>
<feature type="compositionally biased region" description="Polar residues" evidence="1">
    <location>
        <begin position="500"/>
        <end position="510"/>
    </location>
</feature>
<sequence length="794" mass="88146">MTSYEDRTPYQPSVSDAIDQGDSRRLHPVHNNSSTDPRPLRARGSSNAAPDPNSIDSTRYQQARQPINEAVKSAFNTTDGAASAAFPPELLQQITSQITANVLSQLKVSNIPLTPQNSNLSASHVDAISSTAGSPPLDRSTVYTPPSPYRISEDLGQSQQSPQFPPSTSTQSSFRATSPPAERRPLSPLSQAGHLSESEANQDHSHRPKGPRRISTGGDPTILERVWGTLFDEQGQATPRFGQFLRGIAVHLIENYEPRQSLVITPSKLQRYYEETKLANEHYPWKIIFDDRTSSISRMFREIEAQHHLVQNKPSERPDTPGLTPHGFETWATLLLRAHPDHEFERLAKTALDMPISNPDEKKERFPKELSRRLFPKDADTEVAYKLQKAMSTHCNVTFSAASRQGSVADSQSQPQKQNSTAESQTQSQSQGQSLGPSQSQNTTSTIPPKPMSAFEEPIQKGGLRPSVDNLESVTNGIKISPALSHASLERQRQPYAGVPSSSDAANGSSAVEEDEDMPTPQPIERERKPYVAAPGLGKSYDNLDNRAPAPAPVSNSIPMTDTRPPAPQQESKLGRSGSMHASSRPTINQSKPTPIAIHQRAPPPPMDFPDTRHHRSNSVYHKDQPRRTRSPSANKENGTAPYGRRTENDVQYIPPTHYHASPSDTYEDTRRQREYEAQRERLANDRYDAPRMAAYDPRERERDRDVRPRQQSVSGYDQQPRPPFTGNTNPTEEEYYRDRGHLGGSAGPYTTPTPISTGWNVPPYGTPYTPFDSMSGSHPSSARYPPSSYKDMQ</sequence>
<accession>A0AAV9NN60</accession>
<reference evidence="3 4" key="1">
    <citation type="submission" date="2023-08" db="EMBL/GenBank/DDBJ databases">
        <title>Black Yeasts Isolated from many extreme environments.</title>
        <authorList>
            <person name="Coleine C."/>
            <person name="Stajich J.E."/>
            <person name="Selbmann L."/>
        </authorList>
    </citation>
    <scope>NUCLEOTIDE SEQUENCE [LARGE SCALE GENOMIC DNA]</scope>
    <source>
        <strain evidence="3 4">CCFEE 5792</strain>
    </source>
</reference>
<feature type="compositionally biased region" description="Low complexity" evidence="1">
    <location>
        <begin position="157"/>
        <end position="174"/>
    </location>
</feature>
<evidence type="ECO:0000256" key="1">
    <source>
        <dbReference type="SAM" id="MobiDB-lite"/>
    </source>
</evidence>
<evidence type="ECO:0000313" key="4">
    <source>
        <dbReference type="Proteomes" id="UP001358417"/>
    </source>
</evidence>
<feature type="region of interest" description="Disordered" evidence="1">
    <location>
        <begin position="127"/>
        <end position="219"/>
    </location>
</feature>
<feature type="domain" description="DUF7514" evidence="2">
    <location>
        <begin position="228"/>
        <end position="390"/>
    </location>
</feature>
<protein>
    <recommendedName>
        <fullName evidence="2">DUF7514 domain-containing protein</fullName>
    </recommendedName>
</protein>
<dbReference type="Pfam" id="PF24355">
    <property type="entry name" value="DUF7514"/>
    <property type="match status" value="1"/>
</dbReference>
<feature type="region of interest" description="Disordered" evidence="1">
    <location>
        <begin position="1"/>
        <end position="74"/>
    </location>
</feature>
<keyword evidence="4" id="KW-1185">Reference proteome</keyword>
<dbReference type="EMBL" id="JAVRRD010000002">
    <property type="protein sequence ID" value="KAK5062796.1"/>
    <property type="molecule type" value="Genomic_DNA"/>
</dbReference>